<dbReference type="EMBL" id="CP031194">
    <property type="protein sequence ID" value="AXG79645.1"/>
    <property type="molecule type" value="Genomic_DNA"/>
</dbReference>
<dbReference type="AlphaFoldDB" id="A0A345HSH1"/>
<proteinExistence type="predicted"/>
<gene>
    <name evidence="2" type="ORF">DVK44_20575</name>
</gene>
<evidence type="ECO:0000313" key="3">
    <source>
        <dbReference type="Proteomes" id="UP000253868"/>
    </source>
</evidence>
<feature type="domain" description="DUF5753" evidence="1">
    <location>
        <begin position="110"/>
        <end position="287"/>
    </location>
</feature>
<dbReference type="Proteomes" id="UP000253868">
    <property type="component" value="Chromosome"/>
</dbReference>
<organism evidence="2 3">
    <name type="scientific">Streptomyces paludis</name>
    <dbReference type="NCBI Taxonomy" id="2282738"/>
    <lineage>
        <taxon>Bacteria</taxon>
        <taxon>Bacillati</taxon>
        <taxon>Actinomycetota</taxon>
        <taxon>Actinomycetes</taxon>
        <taxon>Kitasatosporales</taxon>
        <taxon>Streptomycetaceae</taxon>
        <taxon>Streptomyces</taxon>
    </lineage>
</organism>
<reference evidence="3" key="1">
    <citation type="submission" date="2018-07" db="EMBL/GenBank/DDBJ databases">
        <authorList>
            <person name="Zhao J."/>
        </authorList>
    </citation>
    <scope>NUCLEOTIDE SEQUENCE [LARGE SCALE GENOMIC DNA]</scope>
    <source>
        <strain evidence="3">GSSD-12</strain>
    </source>
</reference>
<evidence type="ECO:0000259" key="1">
    <source>
        <dbReference type="Pfam" id="PF19054"/>
    </source>
</evidence>
<keyword evidence="3" id="KW-1185">Reference proteome</keyword>
<sequence>MGGTNPDRGKTVSTVLGRRLGGELLRMRLQRKQGQAAAAKALTASATKVAKMERGLVPMRDPDIRALCHLYGERDETVIERLLELAAVDRDRRKAKGWWSQHPQLASLLEYVALEAVATHIRTWQHSLVPGLLQTPDYVRALATGAGFWDDPAAIDPFVESRIARQIRLEGEQPLHLSAVLHESVLRQHIGGRDVMKQQLSRLLDVAKQPNVTLQVVPYSAGAHPAMTNGFSILSFAEPGALDVVHMDTTLTAIWLEDEIDTPRHGRSFERLTELTLSPRDSAQLINASLKEL</sequence>
<dbReference type="RefSeq" id="WP_114660974.1">
    <property type="nucleotide sequence ID" value="NZ_CP031194.1"/>
</dbReference>
<dbReference type="OrthoDB" id="5172945at2"/>
<dbReference type="KEGG" id="spad:DVK44_20575"/>
<evidence type="ECO:0000313" key="2">
    <source>
        <dbReference type="EMBL" id="AXG79645.1"/>
    </source>
</evidence>
<dbReference type="Pfam" id="PF19054">
    <property type="entry name" value="DUF5753"/>
    <property type="match status" value="1"/>
</dbReference>
<accession>A0A345HSH1</accession>
<name>A0A345HSH1_9ACTN</name>
<dbReference type="Pfam" id="PF13560">
    <property type="entry name" value="HTH_31"/>
    <property type="match status" value="1"/>
</dbReference>
<protein>
    <submittedName>
        <fullName evidence="2">XRE family transcriptional regulator</fullName>
    </submittedName>
</protein>
<dbReference type="InterPro" id="IPR043917">
    <property type="entry name" value="DUF5753"/>
</dbReference>